<protein>
    <submittedName>
        <fullName evidence="1">Uncharacterized protein</fullName>
    </submittedName>
</protein>
<dbReference type="AlphaFoldDB" id="A0A497EZB1"/>
<evidence type="ECO:0000313" key="2">
    <source>
        <dbReference type="Proteomes" id="UP000269499"/>
    </source>
</evidence>
<dbReference type="Proteomes" id="UP000269499">
    <property type="component" value="Unassembled WGS sequence"/>
</dbReference>
<reference evidence="1 2" key="1">
    <citation type="submission" date="2018-06" db="EMBL/GenBank/DDBJ databases">
        <title>Extensive metabolic versatility and redundancy in microbially diverse, dynamic hydrothermal sediments.</title>
        <authorList>
            <person name="Dombrowski N."/>
            <person name="Teske A."/>
            <person name="Baker B.J."/>
        </authorList>
    </citation>
    <scope>NUCLEOTIDE SEQUENCE [LARGE SCALE GENOMIC DNA]</scope>
    <source>
        <strain evidence="1">B20_G2</strain>
    </source>
</reference>
<name>A0A497EZB1_9CREN</name>
<dbReference type="Gene3D" id="1.10.287.1390">
    <property type="match status" value="1"/>
</dbReference>
<sequence>VKVKGELGVKPVQLARIDEVDVSKYLGHMETTFRQVLEAIGVNFDEILGVTSLDFFLRRK</sequence>
<proteinExistence type="predicted"/>
<gene>
    <name evidence="1" type="ORF">DRJ26_04300</name>
</gene>
<dbReference type="EMBL" id="QMRA01000100">
    <property type="protein sequence ID" value="RLE52744.1"/>
    <property type="molecule type" value="Genomic_DNA"/>
</dbReference>
<organism evidence="1 2">
    <name type="scientific">Thermoproteota archaeon</name>
    <dbReference type="NCBI Taxonomy" id="2056631"/>
    <lineage>
        <taxon>Archaea</taxon>
        <taxon>Thermoproteota</taxon>
    </lineage>
</organism>
<evidence type="ECO:0000313" key="1">
    <source>
        <dbReference type="EMBL" id="RLE52744.1"/>
    </source>
</evidence>
<comment type="caution">
    <text evidence="1">The sequence shown here is derived from an EMBL/GenBank/DDBJ whole genome shotgun (WGS) entry which is preliminary data.</text>
</comment>
<accession>A0A497EZB1</accession>
<feature type="non-terminal residue" evidence="1">
    <location>
        <position position="1"/>
    </location>
</feature>